<evidence type="ECO:0000259" key="4">
    <source>
        <dbReference type="PROSITE" id="PS51118"/>
    </source>
</evidence>
<dbReference type="PANTHER" id="PTHR33204">
    <property type="entry name" value="TRANSCRIPTIONAL REGULATOR, MARR FAMILY"/>
    <property type="match status" value="1"/>
</dbReference>
<reference evidence="5 6" key="1">
    <citation type="submission" date="2018-06" db="EMBL/GenBank/DDBJ databases">
        <title>Freshwater and sediment microbial communities from various areas in North America, analyzing microbe dynamics in response to fracking.</title>
        <authorList>
            <person name="Lamendella R."/>
        </authorList>
    </citation>
    <scope>NUCLEOTIDE SEQUENCE [LARGE SCALE GENOMIC DNA]</scope>
    <source>
        <strain evidence="5 6">114J</strain>
    </source>
</reference>
<sequence>MLSYGQFCPLAQSTQLLCERWTLLVIRELIAGSTRFSELQRGLPLISPTMLSRRLKTLERAGVIRTGSEQGHSVYELTEAGRELRPVVELLGAWGHRWARSDLSEGDLDAGLLMWDMRRSINPDVFGNRQVVVEFEYPDAPKGARHWWLVAREGEIDLCLHDPGHEVDLFVRSSLRAMTRVWICEQTLNEAIGSGEIRVLGNPELAGRLQDWLTASPLSKLGTRPPPEVIWKSANQA</sequence>
<name>A0A366GWJ5_9GAMM</name>
<dbReference type="SUPFAM" id="SSF46785">
    <property type="entry name" value="Winged helix' DNA-binding domain"/>
    <property type="match status" value="1"/>
</dbReference>
<comment type="caution">
    <text evidence="5">The sequence shown here is derived from an EMBL/GenBank/DDBJ whole genome shotgun (WGS) entry which is preliminary data.</text>
</comment>
<dbReference type="InterPro" id="IPR011991">
    <property type="entry name" value="ArsR-like_HTH"/>
</dbReference>
<feature type="domain" description="HTH hxlR-type" evidence="4">
    <location>
        <begin position="8"/>
        <end position="103"/>
    </location>
</feature>
<accession>A0A366GWJ5</accession>
<protein>
    <submittedName>
        <fullName evidence="5">HxlR family transcriptional regulator</fullName>
    </submittedName>
</protein>
<dbReference type="OrthoDB" id="9807069at2"/>
<dbReference type="Gene3D" id="3.30.1050.10">
    <property type="entry name" value="SCP2 sterol-binding domain"/>
    <property type="match status" value="1"/>
</dbReference>
<dbReference type="InterPro" id="IPR036527">
    <property type="entry name" value="SCP2_sterol-bd_dom_sf"/>
</dbReference>
<dbReference type="AlphaFoldDB" id="A0A366GWJ5"/>
<evidence type="ECO:0000313" key="6">
    <source>
        <dbReference type="Proteomes" id="UP000252995"/>
    </source>
</evidence>
<gene>
    <name evidence="5" type="ORF">DET50_10310</name>
</gene>
<dbReference type="Gene3D" id="1.10.10.10">
    <property type="entry name" value="Winged helix-like DNA-binding domain superfamily/Winged helix DNA-binding domain"/>
    <property type="match status" value="1"/>
</dbReference>
<organism evidence="5 6">
    <name type="scientific">Marinobacter pelagius</name>
    <dbReference type="NCBI Taxonomy" id="379482"/>
    <lineage>
        <taxon>Bacteria</taxon>
        <taxon>Pseudomonadati</taxon>
        <taxon>Pseudomonadota</taxon>
        <taxon>Gammaproteobacteria</taxon>
        <taxon>Pseudomonadales</taxon>
        <taxon>Marinobacteraceae</taxon>
        <taxon>Marinobacter</taxon>
    </lineage>
</organism>
<dbReference type="GO" id="GO:0006355">
    <property type="term" value="P:regulation of DNA-templated transcription"/>
    <property type="evidence" value="ECO:0007669"/>
    <property type="project" value="UniProtKB-ARBA"/>
</dbReference>
<dbReference type="Proteomes" id="UP000252995">
    <property type="component" value="Unassembled WGS sequence"/>
</dbReference>
<keyword evidence="3" id="KW-0804">Transcription</keyword>
<evidence type="ECO:0000256" key="2">
    <source>
        <dbReference type="ARBA" id="ARBA00023125"/>
    </source>
</evidence>
<dbReference type="Pfam" id="PF01638">
    <property type="entry name" value="HxlR"/>
    <property type="match status" value="1"/>
</dbReference>
<dbReference type="RefSeq" id="WP_113861596.1">
    <property type="nucleotide sequence ID" value="NZ_QNRO01000003.1"/>
</dbReference>
<evidence type="ECO:0000256" key="1">
    <source>
        <dbReference type="ARBA" id="ARBA00023015"/>
    </source>
</evidence>
<evidence type="ECO:0000313" key="5">
    <source>
        <dbReference type="EMBL" id="RBP32450.1"/>
    </source>
</evidence>
<dbReference type="PROSITE" id="PS51118">
    <property type="entry name" value="HTH_HXLR"/>
    <property type="match status" value="1"/>
</dbReference>
<dbReference type="InterPro" id="IPR002577">
    <property type="entry name" value="HTH_HxlR"/>
</dbReference>
<dbReference type="GO" id="GO:0003677">
    <property type="term" value="F:DNA binding"/>
    <property type="evidence" value="ECO:0007669"/>
    <property type="project" value="UniProtKB-KW"/>
</dbReference>
<keyword evidence="1" id="KW-0805">Transcription regulation</keyword>
<dbReference type="EMBL" id="QNRO01000003">
    <property type="protein sequence ID" value="RBP32450.1"/>
    <property type="molecule type" value="Genomic_DNA"/>
</dbReference>
<dbReference type="CDD" id="cd00090">
    <property type="entry name" value="HTH_ARSR"/>
    <property type="match status" value="1"/>
</dbReference>
<dbReference type="InterPro" id="IPR036388">
    <property type="entry name" value="WH-like_DNA-bd_sf"/>
</dbReference>
<dbReference type="SUPFAM" id="SSF55718">
    <property type="entry name" value="SCP-like"/>
    <property type="match status" value="1"/>
</dbReference>
<evidence type="ECO:0000256" key="3">
    <source>
        <dbReference type="ARBA" id="ARBA00023163"/>
    </source>
</evidence>
<dbReference type="PANTHER" id="PTHR33204:SF18">
    <property type="entry name" value="TRANSCRIPTIONAL REGULATORY PROTEIN"/>
    <property type="match status" value="1"/>
</dbReference>
<dbReference type="InterPro" id="IPR036390">
    <property type="entry name" value="WH_DNA-bd_sf"/>
</dbReference>
<proteinExistence type="predicted"/>
<keyword evidence="2" id="KW-0238">DNA-binding</keyword>